<feature type="region of interest" description="Disordered" evidence="1">
    <location>
        <begin position="83"/>
        <end position="114"/>
    </location>
</feature>
<evidence type="ECO:0000313" key="4">
    <source>
        <dbReference type="Proteomes" id="UP000555552"/>
    </source>
</evidence>
<keyword evidence="2" id="KW-1133">Transmembrane helix</keyword>
<evidence type="ECO:0000256" key="2">
    <source>
        <dbReference type="SAM" id="Phobius"/>
    </source>
</evidence>
<evidence type="ECO:0000256" key="1">
    <source>
        <dbReference type="SAM" id="MobiDB-lite"/>
    </source>
</evidence>
<comment type="caution">
    <text evidence="3">The sequence shown here is derived from an EMBL/GenBank/DDBJ whole genome shotgun (WGS) entry which is preliminary data.</text>
</comment>
<evidence type="ECO:0000313" key="3">
    <source>
        <dbReference type="EMBL" id="NNH24405.1"/>
    </source>
</evidence>
<keyword evidence="4" id="KW-1185">Reference proteome</keyword>
<keyword evidence="2" id="KW-0472">Membrane</keyword>
<feature type="compositionally biased region" description="Low complexity" evidence="1">
    <location>
        <begin position="96"/>
        <end position="114"/>
    </location>
</feature>
<protein>
    <submittedName>
        <fullName evidence="3">Uncharacterized protein</fullName>
    </submittedName>
</protein>
<dbReference type="EMBL" id="JABEMA010000345">
    <property type="protein sequence ID" value="NNH24405.1"/>
    <property type="molecule type" value="Genomic_DNA"/>
</dbReference>
<proteinExistence type="predicted"/>
<sequence>MTWWMWVLLWLVLVVGAAVVLLRLGLGLWRKGLASLAEVERASQVAAELSEQVSRLQAEKPREPVVTTAFDDPVALRRERTQRLAQRTRARRRQAGRGSRTLGRTTTRAARTTD</sequence>
<reference evidence="3 4" key="1">
    <citation type="submission" date="2020-05" db="EMBL/GenBank/DDBJ databases">
        <title>MicrobeNet Type strains.</title>
        <authorList>
            <person name="Nicholson A.C."/>
        </authorList>
    </citation>
    <scope>NUCLEOTIDE SEQUENCE [LARGE SCALE GENOMIC DNA]</scope>
    <source>
        <strain evidence="3 4">JCM 14547</strain>
    </source>
</reference>
<name>A0A849BS76_9ACTN</name>
<dbReference type="RefSeq" id="WP_171204156.1">
    <property type="nucleotide sequence ID" value="NZ_BAAANP010000004.1"/>
</dbReference>
<feature type="transmembrane region" description="Helical" evidence="2">
    <location>
        <begin position="6"/>
        <end position="26"/>
    </location>
</feature>
<feature type="compositionally biased region" description="Basic residues" evidence="1">
    <location>
        <begin position="86"/>
        <end position="95"/>
    </location>
</feature>
<dbReference type="AlphaFoldDB" id="A0A849BS76"/>
<gene>
    <name evidence="3" type="ORF">HLB09_15185</name>
</gene>
<dbReference type="Proteomes" id="UP000555552">
    <property type="component" value="Unassembled WGS sequence"/>
</dbReference>
<keyword evidence="2" id="KW-0812">Transmembrane</keyword>
<accession>A0A849BS76</accession>
<organism evidence="3 4">
    <name type="scientific">Pseudokineococcus marinus</name>
    <dbReference type="NCBI Taxonomy" id="351215"/>
    <lineage>
        <taxon>Bacteria</taxon>
        <taxon>Bacillati</taxon>
        <taxon>Actinomycetota</taxon>
        <taxon>Actinomycetes</taxon>
        <taxon>Kineosporiales</taxon>
        <taxon>Kineosporiaceae</taxon>
        <taxon>Pseudokineococcus</taxon>
    </lineage>
</organism>